<evidence type="ECO:0000259" key="2">
    <source>
        <dbReference type="Pfam" id="PF11886"/>
    </source>
</evidence>
<evidence type="ECO:0000256" key="1">
    <source>
        <dbReference type="SAM" id="MobiDB-lite"/>
    </source>
</evidence>
<evidence type="ECO:0000313" key="3">
    <source>
        <dbReference type="EMBL" id="JAG93797.1"/>
    </source>
</evidence>
<feature type="compositionally biased region" description="Acidic residues" evidence="1">
    <location>
        <begin position="26"/>
        <end position="38"/>
    </location>
</feature>
<accession>A0A0D6QRH9</accession>
<dbReference type="AlphaFoldDB" id="A0A0D6QRH9"/>
<dbReference type="Pfam" id="PF11886">
    <property type="entry name" value="TOC159_MAD"/>
    <property type="match status" value="1"/>
</dbReference>
<feature type="compositionally biased region" description="Basic and acidic residues" evidence="1">
    <location>
        <begin position="1"/>
        <end position="25"/>
    </location>
</feature>
<name>A0A0D6QRH9_ARACU</name>
<protein>
    <recommendedName>
        <fullName evidence="2">Translocase of chloroplast 159/132 membrane anchor domain-containing protein</fullName>
    </recommendedName>
</protein>
<reference evidence="3" key="1">
    <citation type="submission" date="2015-03" db="EMBL/GenBank/DDBJ databases">
        <title>A transcriptome of Araucaria cunninghamii, an australian fine timber species.</title>
        <authorList>
            <person name="Jing Yi C.J.Y."/>
            <person name="Yin San L.Y.S."/>
            <person name="Abdul Karim S.S."/>
            <person name="Wan Azmi N.N."/>
            <person name="Hercus R.R."/>
            <person name="Croft L.L."/>
        </authorList>
    </citation>
    <scope>NUCLEOTIDE SEQUENCE</scope>
    <source>
        <strain evidence="3">MI0301</strain>
        <tissue evidence="3">Leaf</tissue>
    </source>
</reference>
<proteinExistence type="predicted"/>
<feature type="region of interest" description="Disordered" evidence="1">
    <location>
        <begin position="1"/>
        <end position="40"/>
    </location>
</feature>
<dbReference type="InterPro" id="IPR024283">
    <property type="entry name" value="TOC159_MAD"/>
</dbReference>
<dbReference type="EMBL" id="GCKF01045603">
    <property type="protein sequence ID" value="JAG93797.1"/>
    <property type="molecule type" value="Transcribed_RNA"/>
</dbReference>
<organism evidence="3">
    <name type="scientific">Araucaria cunninghamii</name>
    <name type="common">Hoop pine</name>
    <name type="synonym">Moreton Bay pine</name>
    <dbReference type="NCBI Taxonomy" id="56994"/>
    <lineage>
        <taxon>Eukaryota</taxon>
        <taxon>Viridiplantae</taxon>
        <taxon>Streptophyta</taxon>
        <taxon>Embryophyta</taxon>
        <taxon>Tracheophyta</taxon>
        <taxon>Spermatophyta</taxon>
        <taxon>Pinopsida</taxon>
        <taxon>Pinidae</taxon>
        <taxon>Conifers II</taxon>
        <taxon>Araucariales</taxon>
        <taxon>Araucariaceae</taxon>
        <taxon>Araucaria</taxon>
    </lineage>
</organism>
<sequence length="320" mass="35482">MKKQWKEELRRRRDMKNKKMEKTYNEDADDENPFDELENPNNEAEPVVMPDMVLPPSFDSENPIYRYRYWDSADRLLVRPVLDTHGWDHDVGYDGVNVEKTLIIGDKVPASISGQITKDKKEANLQLECAASLKHGEHSSTLAGFDVQTLGKSLAYTLRSETRFSNFKRNKTAGGLSLSYLGNTLAGGMKLEDTLMVGKRLKFVVNGGAMVGGRDVAYGGSLEATLRDKDYPIGQTLTTFGLSVMNWHGDLAIGGNLQSQFAVGRKTTMVTRANLNNRGSGQISIRTSSSDQLQIALIGLIPLMRSILSGRLFGPPYSTQ</sequence>
<feature type="domain" description="Translocase of chloroplast 159/132 membrane anchor" evidence="2">
    <location>
        <begin position="45"/>
        <end position="308"/>
    </location>
</feature>